<sequence>MPRSLPSTTCTTTTLTAMSTEKLARDIFGGSDSELSSDEDEVHDRQVGAGAGATAYEDEDDGGSDSEDDYQEKPAAASGSRKKKSKKAGKRRGDGGEDGEDGKGARKRKRMSSGTKKTKKKSAYEDIDLSELPPEQANKIKLDMQLEAILKNKKSSRPKKRKNNDEVLDSFADDEVARLRETMNNAADEDVKSKDSKMPATAKLRFLAEAMETLRKASLAQSIIDNNLLDAVRRWLEPLPDRSLPALNIQRELFAALRKMEFIDSAAIKEARLGPLVLFYTKCQRVQPDVRRVANELVSTWSRPIIKRSASYRDRVVPTVNVSSMDVDDAMGGGAGGAPGPQSQQSQYRPEKLNAILARAREEDKRRIRKNAVSIPQSSIGTYTVAPRNNAGLSKVNASVDNDVERRKKNAERLRSLTRKVAGK</sequence>
<dbReference type="AlphaFoldDB" id="A0AA38UFC5"/>
<feature type="compositionally biased region" description="Low complexity" evidence="4">
    <location>
        <begin position="8"/>
        <end position="20"/>
    </location>
</feature>
<organism evidence="6 7">
    <name type="scientific">Lentinula raphanica</name>
    <dbReference type="NCBI Taxonomy" id="153919"/>
    <lineage>
        <taxon>Eukaryota</taxon>
        <taxon>Fungi</taxon>
        <taxon>Dikarya</taxon>
        <taxon>Basidiomycota</taxon>
        <taxon>Agaricomycotina</taxon>
        <taxon>Agaricomycetes</taxon>
        <taxon>Agaricomycetidae</taxon>
        <taxon>Agaricales</taxon>
        <taxon>Marasmiineae</taxon>
        <taxon>Omphalotaceae</taxon>
        <taxon>Lentinula</taxon>
    </lineage>
</organism>
<feature type="region of interest" description="Disordered" evidence="4">
    <location>
        <begin position="1"/>
        <end position="130"/>
    </location>
</feature>
<feature type="region of interest" description="Disordered" evidence="4">
    <location>
        <begin position="327"/>
        <end position="349"/>
    </location>
</feature>
<evidence type="ECO:0000256" key="2">
    <source>
        <dbReference type="ARBA" id="ARBA00037992"/>
    </source>
</evidence>
<dbReference type="PANTHER" id="PTHR46010:SF1">
    <property type="entry name" value="PROTEIN IWS1 HOMOLOG"/>
    <property type="match status" value="1"/>
</dbReference>
<comment type="function">
    <text evidence="1">Transcription factor involved in RNA polymerase II transcription regulation. May function in both SPT15/TBP post-recruitment and recruitment steps of transcription.</text>
</comment>
<reference evidence="6" key="1">
    <citation type="submission" date="2022-08" db="EMBL/GenBank/DDBJ databases">
        <authorList>
            <consortium name="DOE Joint Genome Institute"/>
            <person name="Min B."/>
            <person name="Riley R."/>
            <person name="Sierra-Patev S."/>
            <person name="Naranjo-Ortiz M."/>
            <person name="Looney B."/>
            <person name="Konkel Z."/>
            <person name="Slot J.C."/>
            <person name="Sakamoto Y."/>
            <person name="Steenwyk J.L."/>
            <person name="Rokas A."/>
            <person name="Carro J."/>
            <person name="Camarero S."/>
            <person name="Ferreira P."/>
            <person name="Molpeceres G."/>
            <person name="Ruiz-Duenas F.J."/>
            <person name="Serrano A."/>
            <person name="Henrissat B."/>
            <person name="Drula E."/>
            <person name="Hughes K.W."/>
            <person name="Mata J.L."/>
            <person name="Ishikawa N.K."/>
            <person name="Vargas-Isla R."/>
            <person name="Ushijima S."/>
            <person name="Smith C.A."/>
            <person name="Ahrendt S."/>
            <person name="Andreopoulos W."/>
            <person name="He G."/>
            <person name="Labutti K."/>
            <person name="Lipzen A."/>
            <person name="Ng V."/>
            <person name="Sandor L."/>
            <person name="Barry K."/>
            <person name="Martinez A.T."/>
            <person name="Xiao Y."/>
            <person name="Gibbons J.G."/>
            <person name="Terashima K."/>
            <person name="Hibbett D.S."/>
            <person name="Grigoriev I.V."/>
        </authorList>
    </citation>
    <scope>NUCLEOTIDE SEQUENCE</scope>
    <source>
        <strain evidence="6">TFB9207</strain>
    </source>
</reference>
<comment type="subcellular location">
    <subcellularLocation>
        <location evidence="3">Nucleus</location>
    </subcellularLocation>
</comment>
<proteinExistence type="inferred from homology"/>
<feature type="domain" description="TFIIS N-terminal" evidence="5">
    <location>
        <begin position="230"/>
        <end position="308"/>
    </location>
</feature>
<keyword evidence="3" id="KW-0539">Nucleus</keyword>
<dbReference type="Gene3D" id="1.20.930.10">
    <property type="entry name" value="Conserved domain common to transcription factors TFIIS, elongin A, CRSP70"/>
    <property type="match status" value="1"/>
</dbReference>
<dbReference type="GO" id="GO:0005634">
    <property type="term" value="C:nucleus"/>
    <property type="evidence" value="ECO:0007669"/>
    <property type="project" value="UniProtKB-SubCell"/>
</dbReference>
<dbReference type="PROSITE" id="PS51319">
    <property type="entry name" value="TFIIS_N"/>
    <property type="match status" value="1"/>
</dbReference>
<evidence type="ECO:0000256" key="3">
    <source>
        <dbReference type="PROSITE-ProRule" id="PRU00649"/>
    </source>
</evidence>
<dbReference type="PANTHER" id="PTHR46010">
    <property type="entry name" value="PROTEIN IWS1 HOMOLOG"/>
    <property type="match status" value="1"/>
</dbReference>
<dbReference type="Proteomes" id="UP001163846">
    <property type="component" value="Unassembled WGS sequence"/>
</dbReference>
<dbReference type="EMBL" id="MU806112">
    <property type="protein sequence ID" value="KAJ3839727.1"/>
    <property type="molecule type" value="Genomic_DNA"/>
</dbReference>
<evidence type="ECO:0000259" key="5">
    <source>
        <dbReference type="PROSITE" id="PS51319"/>
    </source>
</evidence>
<evidence type="ECO:0000256" key="1">
    <source>
        <dbReference type="ARBA" id="ARBA00037349"/>
    </source>
</evidence>
<evidence type="ECO:0000313" key="7">
    <source>
        <dbReference type="Proteomes" id="UP001163846"/>
    </source>
</evidence>
<dbReference type="InterPro" id="IPR051037">
    <property type="entry name" value="RNAPII_TF_IWS1"/>
</dbReference>
<feature type="compositionally biased region" description="Basic residues" evidence="4">
    <location>
        <begin position="80"/>
        <end position="90"/>
    </location>
</feature>
<feature type="compositionally biased region" description="Basic residues" evidence="4">
    <location>
        <begin position="105"/>
        <end position="121"/>
    </location>
</feature>
<comment type="similarity">
    <text evidence="2">Belongs to the IWS1 family.</text>
</comment>
<dbReference type="InterPro" id="IPR017923">
    <property type="entry name" value="TFIIS_N"/>
</dbReference>
<feature type="compositionally biased region" description="Acidic residues" evidence="4">
    <location>
        <begin position="56"/>
        <end position="70"/>
    </location>
</feature>
<protein>
    <submittedName>
        <fullName evidence="6">Transcription factor iws1</fullName>
    </submittedName>
</protein>
<evidence type="ECO:0000256" key="4">
    <source>
        <dbReference type="SAM" id="MobiDB-lite"/>
    </source>
</evidence>
<comment type="caution">
    <text evidence="6">The sequence shown here is derived from an EMBL/GenBank/DDBJ whole genome shotgun (WGS) entry which is preliminary data.</text>
</comment>
<name>A0AA38UFC5_9AGAR</name>
<dbReference type="InterPro" id="IPR035441">
    <property type="entry name" value="TFIIS/LEDGF_dom_sf"/>
</dbReference>
<dbReference type="GO" id="GO:0016973">
    <property type="term" value="P:poly(A)+ mRNA export from nucleus"/>
    <property type="evidence" value="ECO:0007669"/>
    <property type="project" value="TreeGrafter"/>
</dbReference>
<accession>A0AA38UFC5</accession>
<feature type="compositionally biased region" description="Basic and acidic residues" evidence="4">
    <location>
        <begin position="403"/>
        <end position="415"/>
    </location>
</feature>
<gene>
    <name evidence="6" type="ORF">F5878DRAFT_615495</name>
</gene>
<dbReference type="Pfam" id="PF08711">
    <property type="entry name" value="Med26"/>
    <property type="match status" value="1"/>
</dbReference>
<evidence type="ECO:0000313" key="6">
    <source>
        <dbReference type="EMBL" id="KAJ3839727.1"/>
    </source>
</evidence>
<keyword evidence="7" id="KW-1185">Reference proteome</keyword>
<feature type="region of interest" description="Disordered" evidence="4">
    <location>
        <begin position="382"/>
        <end position="424"/>
    </location>
</feature>